<dbReference type="Pfam" id="PF01478">
    <property type="entry name" value="Peptidase_A24"/>
    <property type="match status" value="1"/>
</dbReference>
<gene>
    <name evidence="3" type="ORF">VAZ01S_010_00450</name>
</gene>
<reference evidence="3 4" key="1">
    <citation type="submission" date="2013-09" db="EMBL/GenBank/DDBJ databases">
        <title>Whole genome shotgun sequence of Vibrio azureus NBRC 104587.</title>
        <authorList>
            <person name="Isaki S."/>
            <person name="Hosoyama A."/>
            <person name="Numata M."/>
            <person name="Hashimoto M."/>
            <person name="Hosoyama Y."/>
            <person name="Tsuchikane K."/>
            <person name="Noguchi M."/>
            <person name="Hirakata S."/>
            <person name="Ichikawa N."/>
            <person name="Ohji S."/>
            <person name="Yamazoe A."/>
            <person name="Fujita N."/>
        </authorList>
    </citation>
    <scope>NUCLEOTIDE SEQUENCE [LARGE SCALE GENOMIC DNA]</scope>
    <source>
        <strain evidence="3 4">NBRC 104587</strain>
    </source>
</reference>
<dbReference type="STRING" id="1219077.VAZ01S_010_00450"/>
<dbReference type="eggNOG" id="COG4960">
    <property type="taxonomic scope" value="Bacteria"/>
</dbReference>
<evidence type="ECO:0000259" key="2">
    <source>
        <dbReference type="Pfam" id="PF01478"/>
    </source>
</evidence>
<keyword evidence="1" id="KW-0472">Membrane</keyword>
<dbReference type="Gene3D" id="1.20.120.1220">
    <property type="match status" value="1"/>
</dbReference>
<comment type="caution">
    <text evidence="3">The sequence shown here is derived from an EMBL/GenBank/DDBJ whole genome shotgun (WGS) entry which is preliminary data.</text>
</comment>
<sequence>MILTMFINIIIWTILFAIAVSDAQKHRIPNKAVLGLLLAVSVSLLLIPTTNIWEHIYGGVVTFSVCFVLYMTKIMAGGDVKLLAVIGVWLGLDHLWQACGFIILAGGIVSVFYVALYVSLSGHQFTEQVKCYCFTKVSAMPKLDNSISIPFAPIVVLGLAYFFYIQ</sequence>
<keyword evidence="1" id="KW-1133">Transmembrane helix</keyword>
<feature type="transmembrane region" description="Helical" evidence="1">
    <location>
        <begin position="95"/>
        <end position="118"/>
    </location>
</feature>
<feature type="transmembrane region" description="Helical" evidence="1">
    <location>
        <begin position="6"/>
        <end position="23"/>
    </location>
</feature>
<name>U3AM70_9VIBR</name>
<dbReference type="GO" id="GO:0016020">
    <property type="term" value="C:membrane"/>
    <property type="evidence" value="ECO:0007669"/>
    <property type="project" value="InterPro"/>
</dbReference>
<proteinExistence type="predicted"/>
<keyword evidence="1" id="KW-0812">Transmembrane</keyword>
<dbReference type="GO" id="GO:0004190">
    <property type="term" value="F:aspartic-type endopeptidase activity"/>
    <property type="evidence" value="ECO:0007669"/>
    <property type="project" value="InterPro"/>
</dbReference>
<dbReference type="InterPro" id="IPR000045">
    <property type="entry name" value="Prepilin_IV_endopep_pep"/>
</dbReference>
<evidence type="ECO:0000313" key="3">
    <source>
        <dbReference type="EMBL" id="GAD74392.1"/>
    </source>
</evidence>
<evidence type="ECO:0000313" key="4">
    <source>
        <dbReference type="Proteomes" id="UP000016567"/>
    </source>
</evidence>
<protein>
    <recommendedName>
        <fullName evidence="2">Prepilin type IV endopeptidase peptidase domain-containing protein</fullName>
    </recommendedName>
</protein>
<feature type="transmembrane region" description="Helical" evidence="1">
    <location>
        <begin position="147"/>
        <end position="165"/>
    </location>
</feature>
<keyword evidence="4" id="KW-1185">Reference proteome</keyword>
<organism evidence="3 4">
    <name type="scientific">Vibrio azureus NBRC 104587</name>
    <dbReference type="NCBI Taxonomy" id="1219077"/>
    <lineage>
        <taxon>Bacteria</taxon>
        <taxon>Pseudomonadati</taxon>
        <taxon>Pseudomonadota</taxon>
        <taxon>Gammaproteobacteria</taxon>
        <taxon>Vibrionales</taxon>
        <taxon>Vibrionaceae</taxon>
        <taxon>Vibrio</taxon>
    </lineage>
</organism>
<accession>U3AM70</accession>
<feature type="domain" description="Prepilin type IV endopeptidase peptidase" evidence="2">
    <location>
        <begin position="10"/>
        <end position="111"/>
    </location>
</feature>
<dbReference type="EMBL" id="BATL01000010">
    <property type="protein sequence ID" value="GAD74392.1"/>
    <property type="molecule type" value="Genomic_DNA"/>
</dbReference>
<dbReference type="Proteomes" id="UP000016567">
    <property type="component" value="Unassembled WGS sequence"/>
</dbReference>
<evidence type="ECO:0000256" key="1">
    <source>
        <dbReference type="SAM" id="Phobius"/>
    </source>
</evidence>
<feature type="transmembrane region" description="Helical" evidence="1">
    <location>
        <begin position="56"/>
        <end position="74"/>
    </location>
</feature>
<dbReference type="AlphaFoldDB" id="U3AM70"/>
<feature type="transmembrane region" description="Helical" evidence="1">
    <location>
        <begin position="32"/>
        <end position="50"/>
    </location>
</feature>